<keyword evidence="4" id="KW-1185">Reference proteome</keyword>
<evidence type="ECO:0000259" key="2">
    <source>
        <dbReference type="Pfam" id="PF01757"/>
    </source>
</evidence>
<dbReference type="GO" id="GO:0000271">
    <property type="term" value="P:polysaccharide biosynthetic process"/>
    <property type="evidence" value="ECO:0007669"/>
    <property type="project" value="TreeGrafter"/>
</dbReference>
<sequence>MAEPIRKTELFSLQFLRVVASSLVMLYHATIYTNLRLIPSVKPFVAGAAGVDIFFVISGLVMVYSSAKLIGDSNGWRVFAERRLIRIVPMYWLALLTKIALTLVAGGAVLNHDLKVSHILKSFFFVPYMGIEGRMEPILGVGWTLNFEIMFYAVFALALLFRANIYVFVGSVMMVLTALSFTVPRGSTSAFLFYCNPRVLEFFLGMVLGGLFLHRRAKLPLWLALMMTAVGFGLLVSQPLITAHFAQLGRSILPAVFITWGCLSLEDFFKKLPRWWLVLADASYVTYLFHGMIAPAGAVIMSKLRIPVASLSILLCIAIGTLAGVALYLLVDKPINQFLRKRSFNTQPSAAKESTVGTHS</sequence>
<feature type="transmembrane region" description="Helical" evidence="1">
    <location>
        <begin position="275"/>
        <end position="300"/>
    </location>
</feature>
<reference evidence="3 4" key="1">
    <citation type="submission" date="2020-08" db="EMBL/GenBank/DDBJ databases">
        <title>Genomic Encyclopedia of Type Strains, Phase IV (KMG-V): Genome sequencing to study the core and pangenomes of soil and plant-associated prokaryotes.</title>
        <authorList>
            <person name="Whitman W."/>
        </authorList>
    </citation>
    <scope>NUCLEOTIDE SEQUENCE [LARGE SCALE GENOMIC DNA]</scope>
    <source>
        <strain evidence="3 4">M8UP14</strain>
    </source>
</reference>
<keyword evidence="1" id="KW-0812">Transmembrane</keyword>
<keyword evidence="1" id="KW-0472">Membrane</keyword>
<feature type="transmembrane region" description="Helical" evidence="1">
    <location>
        <begin position="88"/>
        <end position="110"/>
    </location>
</feature>
<dbReference type="InterPro" id="IPR050879">
    <property type="entry name" value="Acyltransferase_3"/>
</dbReference>
<feature type="transmembrane region" description="Helical" evidence="1">
    <location>
        <begin position="219"/>
        <end position="237"/>
    </location>
</feature>
<dbReference type="RefSeq" id="WP_184221805.1">
    <property type="nucleotide sequence ID" value="NZ_JACHIP010000007.1"/>
</dbReference>
<dbReference type="InterPro" id="IPR002656">
    <property type="entry name" value="Acyl_transf_3_dom"/>
</dbReference>
<protein>
    <submittedName>
        <fullName evidence="3">Peptidoglycan/LPS O-acetylase OafA/YrhL</fullName>
    </submittedName>
</protein>
<feature type="transmembrane region" description="Helical" evidence="1">
    <location>
        <begin position="243"/>
        <end position="263"/>
    </location>
</feature>
<accession>A0A7W7ZH79</accession>
<feature type="transmembrane region" description="Helical" evidence="1">
    <location>
        <begin position="306"/>
        <end position="331"/>
    </location>
</feature>
<keyword evidence="1" id="KW-1133">Transmembrane helix</keyword>
<gene>
    <name evidence="3" type="ORF">HDF16_004618</name>
</gene>
<feature type="transmembrane region" description="Helical" evidence="1">
    <location>
        <begin position="190"/>
        <end position="212"/>
    </location>
</feature>
<dbReference type="GO" id="GO:0016020">
    <property type="term" value="C:membrane"/>
    <property type="evidence" value="ECO:0007669"/>
    <property type="project" value="TreeGrafter"/>
</dbReference>
<dbReference type="Pfam" id="PF01757">
    <property type="entry name" value="Acyl_transf_3"/>
    <property type="match status" value="1"/>
</dbReference>
<feature type="transmembrane region" description="Helical" evidence="1">
    <location>
        <begin position="138"/>
        <end position="160"/>
    </location>
</feature>
<feature type="transmembrane region" description="Helical" evidence="1">
    <location>
        <begin position="44"/>
        <end position="67"/>
    </location>
</feature>
<comment type="caution">
    <text evidence="3">The sequence shown here is derived from an EMBL/GenBank/DDBJ whole genome shotgun (WGS) entry which is preliminary data.</text>
</comment>
<dbReference type="EMBL" id="JACHIP010000007">
    <property type="protein sequence ID" value="MBB5059889.1"/>
    <property type="molecule type" value="Genomic_DNA"/>
</dbReference>
<feature type="domain" description="Acyltransferase 3" evidence="2">
    <location>
        <begin position="12"/>
        <end position="327"/>
    </location>
</feature>
<feature type="transmembrane region" description="Helical" evidence="1">
    <location>
        <begin position="12"/>
        <end position="32"/>
    </location>
</feature>
<dbReference type="GO" id="GO:0016747">
    <property type="term" value="F:acyltransferase activity, transferring groups other than amino-acyl groups"/>
    <property type="evidence" value="ECO:0007669"/>
    <property type="project" value="InterPro"/>
</dbReference>
<dbReference type="Proteomes" id="UP000540989">
    <property type="component" value="Unassembled WGS sequence"/>
</dbReference>
<evidence type="ECO:0000256" key="1">
    <source>
        <dbReference type="SAM" id="Phobius"/>
    </source>
</evidence>
<organism evidence="3 4">
    <name type="scientific">Granulicella aggregans</name>
    <dbReference type="NCBI Taxonomy" id="474949"/>
    <lineage>
        <taxon>Bacteria</taxon>
        <taxon>Pseudomonadati</taxon>
        <taxon>Acidobacteriota</taxon>
        <taxon>Terriglobia</taxon>
        <taxon>Terriglobales</taxon>
        <taxon>Acidobacteriaceae</taxon>
        <taxon>Granulicella</taxon>
    </lineage>
</organism>
<name>A0A7W7ZH79_9BACT</name>
<evidence type="ECO:0000313" key="4">
    <source>
        <dbReference type="Proteomes" id="UP000540989"/>
    </source>
</evidence>
<dbReference type="PANTHER" id="PTHR23028">
    <property type="entry name" value="ACETYLTRANSFERASE"/>
    <property type="match status" value="1"/>
</dbReference>
<evidence type="ECO:0000313" key="3">
    <source>
        <dbReference type="EMBL" id="MBB5059889.1"/>
    </source>
</evidence>
<dbReference type="AlphaFoldDB" id="A0A7W7ZH79"/>
<dbReference type="PANTHER" id="PTHR23028:SF131">
    <property type="entry name" value="BLR2367 PROTEIN"/>
    <property type="match status" value="1"/>
</dbReference>
<proteinExistence type="predicted"/>
<feature type="transmembrane region" description="Helical" evidence="1">
    <location>
        <begin position="165"/>
        <end position="184"/>
    </location>
</feature>